<sequence length="47" mass="5215">MKRASVLIKHAELKILSLTDSVTKKDVEMKRLTTLLEDITGNMGAKS</sequence>
<protein>
    <submittedName>
        <fullName evidence="1">Uncharacterized protein</fullName>
    </submittedName>
</protein>
<evidence type="ECO:0000313" key="1">
    <source>
        <dbReference type="EMBL" id="MPC76358.1"/>
    </source>
</evidence>
<keyword evidence="2" id="KW-1185">Reference proteome</keyword>
<evidence type="ECO:0000313" key="2">
    <source>
        <dbReference type="Proteomes" id="UP000324222"/>
    </source>
</evidence>
<reference evidence="1 2" key="1">
    <citation type="submission" date="2019-05" db="EMBL/GenBank/DDBJ databases">
        <title>Another draft genome of Portunus trituberculatus and its Hox gene families provides insights of decapod evolution.</title>
        <authorList>
            <person name="Jeong J.-H."/>
            <person name="Song I."/>
            <person name="Kim S."/>
            <person name="Choi T."/>
            <person name="Kim D."/>
            <person name="Ryu S."/>
            <person name="Kim W."/>
        </authorList>
    </citation>
    <scope>NUCLEOTIDE SEQUENCE [LARGE SCALE GENOMIC DNA]</scope>
    <source>
        <tissue evidence="1">Muscle</tissue>
    </source>
</reference>
<dbReference type="OrthoDB" id="10255048at2759"/>
<name>A0A5B7I658_PORTR</name>
<organism evidence="1 2">
    <name type="scientific">Portunus trituberculatus</name>
    <name type="common">Swimming crab</name>
    <name type="synonym">Neptunus trituberculatus</name>
    <dbReference type="NCBI Taxonomy" id="210409"/>
    <lineage>
        <taxon>Eukaryota</taxon>
        <taxon>Metazoa</taxon>
        <taxon>Ecdysozoa</taxon>
        <taxon>Arthropoda</taxon>
        <taxon>Crustacea</taxon>
        <taxon>Multicrustacea</taxon>
        <taxon>Malacostraca</taxon>
        <taxon>Eumalacostraca</taxon>
        <taxon>Eucarida</taxon>
        <taxon>Decapoda</taxon>
        <taxon>Pleocyemata</taxon>
        <taxon>Brachyura</taxon>
        <taxon>Eubrachyura</taxon>
        <taxon>Portunoidea</taxon>
        <taxon>Portunidae</taxon>
        <taxon>Portuninae</taxon>
        <taxon>Portunus</taxon>
    </lineage>
</organism>
<gene>
    <name evidence="1" type="ORF">E2C01_070768</name>
</gene>
<proteinExistence type="predicted"/>
<comment type="caution">
    <text evidence="1">The sequence shown here is derived from an EMBL/GenBank/DDBJ whole genome shotgun (WGS) entry which is preliminary data.</text>
</comment>
<accession>A0A5B7I658</accession>
<dbReference type="AlphaFoldDB" id="A0A5B7I658"/>
<dbReference type="Proteomes" id="UP000324222">
    <property type="component" value="Unassembled WGS sequence"/>
</dbReference>
<dbReference type="EMBL" id="VSRR010043172">
    <property type="protein sequence ID" value="MPC76358.1"/>
    <property type="molecule type" value="Genomic_DNA"/>
</dbReference>